<organism evidence="3 4">
    <name type="scientific">Asanoa ferruginea</name>
    <dbReference type="NCBI Taxonomy" id="53367"/>
    <lineage>
        <taxon>Bacteria</taxon>
        <taxon>Bacillati</taxon>
        <taxon>Actinomycetota</taxon>
        <taxon>Actinomycetes</taxon>
        <taxon>Micromonosporales</taxon>
        <taxon>Micromonosporaceae</taxon>
        <taxon>Asanoa</taxon>
    </lineage>
</organism>
<evidence type="ECO:0000313" key="4">
    <source>
        <dbReference type="Proteomes" id="UP000256913"/>
    </source>
</evidence>
<accession>A0A3D9ZGR0</accession>
<gene>
    <name evidence="3" type="ORF">DFJ67_1012</name>
</gene>
<feature type="region of interest" description="Disordered" evidence="1">
    <location>
        <begin position="176"/>
        <end position="208"/>
    </location>
</feature>
<evidence type="ECO:0000313" key="3">
    <source>
        <dbReference type="EMBL" id="REF95063.1"/>
    </source>
</evidence>
<proteinExistence type="predicted"/>
<comment type="caution">
    <text evidence="3">The sequence shown here is derived from an EMBL/GenBank/DDBJ whole genome shotgun (WGS) entry which is preliminary data.</text>
</comment>
<dbReference type="EMBL" id="QUMQ01000001">
    <property type="protein sequence ID" value="REF95063.1"/>
    <property type="molecule type" value="Genomic_DNA"/>
</dbReference>
<reference evidence="3 4" key="1">
    <citation type="submission" date="2018-08" db="EMBL/GenBank/DDBJ databases">
        <title>Sequencing the genomes of 1000 actinobacteria strains.</title>
        <authorList>
            <person name="Klenk H.-P."/>
        </authorList>
    </citation>
    <scope>NUCLEOTIDE SEQUENCE [LARGE SCALE GENOMIC DNA]</scope>
    <source>
        <strain evidence="3 4">DSM 44099</strain>
    </source>
</reference>
<evidence type="ECO:0000256" key="2">
    <source>
        <dbReference type="SAM" id="Phobius"/>
    </source>
</evidence>
<protein>
    <submittedName>
        <fullName evidence="3">Uncharacterized protein</fullName>
    </submittedName>
</protein>
<feature type="transmembrane region" description="Helical" evidence="2">
    <location>
        <begin position="231"/>
        <end position="257"/>
    </location>
</feature>
<dbReference type="Proteomes" id="UP000256913">
    <property type="component" value="Unassembled WGS sequence"/>
</dbReference>
<sequence length="317" mass="32423">MMAGRRGGRRMAAWLAIGVGLVSAIGVGIVVSAGTASAADDRFDLRTARTFSAGGGAGNASVSVTRRDRGCISVRTGLGIRLANGMSANQVRVETLSHGQWRPLIVSDAGGGAVATERTAPDRAQICERQTATARYRIAFASGTPSGSITIIGEAFNGRGEPIGNESAAARVNGVKVAPTKSPTKPPKRATPTPAQPTEEPPTVEPFDDPAKTQAAVAVPIPPKDPGEGGFLGMSGLVMTGGLVLVLVGVGLIVFLVRSLRADRAGNRLAPDGGRHSGGDGRTAPLPESGTIFLPPMRRAAGPGGDQPTVIFPRIED</sequence>
<name>A0A3D9ZGR0_9ACTN</name>
<keyword evidence="2" id="KW-1133">Transmembrane helix</keyword>
<keyword evidence="2" id="KW-0472">Membrane</keyword>
<dbReference type="AlphaFoldDB" id="A0A3D9ZGR0"/>
<keyword evidence="4" id="KW-1185">Reference proteome</keyword>
<keyword evidence="2" id="KW-0812">Transmembrane</keyword>
<evidence type="ECO:0000256" key="1">
    <source>
        <dbReference type="SAM" id="MobiDB-lite"/>
    </source>
</evidence>
<feature type="region of interest" description="Disordered" evidence="1">
    <location>
        <begin position="266"/>
        <end position="288"/>
    </location>
</feature>